<proteinExistence type="predicted"/>
<keyword evidence="7" id="KW-0804">Transcription</keyword>
<dbReference type="Gene3D" id="3.30.450.40">
    <property type="match status" value="1"/>
</dbReference>
<dbReference type="Pfam" id="PF00158">
    <property type="entry name" value="Sigma54_activat"/>
    <property type="match status" value="1"/>
</dbReference>
<dbReference type="Pfam" id="PF02954">
    <property type="entry name" value="HTH_8"/>
    <property type="match status" value="1"/>
</dbReference>
<evidence type="ECO:0000256" key="2">
    <source>
        <dbReference type="ARBA" id="ARBA00022840"/>
    </source>
</evidence>
<keyword evidence="1" id="KW-0547">Nucleotide-binding</keyword>
<dbReference type="Pfam" id="PF25601">
    <property type="entry name" value="AAA_lid_14"/>
    <property type="match status" value="1"/>
</dbReference>
<name>A0ABQ6P2W5_9SPHN</name>
<keyword evidence="10" id="KW-1185">Reference proteome</keyword>
<dbReference type="PROSITE" id="PS50045">
    <property type="entry name" value="SIGMA54_INTERACT_4"/>
    <property type="match status" value="1"/>
</dbReference>
<dbReference type="PRINTS" id="PR01590">
    <property type="entry name" value="HTHFIS"/>
</dbReference>
<dbReference type="SMART" id="SM00382">
    <property type="entry name" value="AAA"/>
    <property type="match status" value="1"/>
</dbReference>
<gene>
    <name evidence="9" type="ORF">NUTIK01_03520</name>
</gene>
<keyword evidence="6" id="KW-0010">Activator</keyword>
<evidence type="ECO:0000313" key="9">
    <source>
        <dbReference type="EMBL" id="GMM59575.1"/>
    </source>
</evidence>
<dbReference type="InterPro" id="IPR029016">
    <property type="entry name" value="GAF-like_dom_sf"/>
</dbReference>
<dbReference type="InterPro" id="IPR025662">
    <property type="entry name" value="Sigma_54_int_dom_ATP-bd_1"/>
</dbReference>
<evidence type="ECO:0000256" key="5">
    <source>
        <dbReference type="ARBA" id="ARBA00023125"/>
    </source>
</evidence>
<sequence>MLAHAEHVREIERAAQGLAVNRDATVIQSWRRCLDDYRLDPGRFCEAVIVPGERLKEHRQQSEELVAIARSGLERLYGQVADQGYVLLLADSQGVTVDFIGDPQLDGNLRKAGLYLGSQWAEPGSGTSAVGSCLATGEALTIHQADHFDATHIALSCTAAPIYDMLGRLTAVLDLSLLSSPIPKPSQNLALHLVRATARRIELANLMAQTRHQWVLRFARSPEFVDVDPEAAIALDQNGRIAGMTHIGAQVLSRAIEQDWRSSPDLIGRPVTDFFDLDLDVLPELTRQRATQERLVRMRDGHALFAHAIEPKPVRSGMVRGASLPASISNLGEGADMAALQLKTAKLARTALPILIQGETGSGKEHLARAVHDASGRKGPFIAINCAAIPEQLIESELFGHTAGAFTGAAPKGRKGLIEQADGGTLFLDEIGDMALPLQSRLLRVLAEGEVQPVGALAPRKVDLRVVSASHRSLTSLVEEGRFREDLFYRLSAATLRLPPLRERSDFGWILDRLLVRHGLDQDGREIPLAMTATARALLHAHRWPGNIRELDNVIAVAAALSDSGIIDCDDLPDYLAPGDLAGDDEAAGLRAALVACNWNVSEAARRLEVDRTTIHRRIKRLGITPHN</sequence>
<dbReference type="SUPFAM" id="SSF55781">
    <property type="entry name" value="GAF domain-like"/>
    <property type="match status" value="1"/>
</dbReference>
<dbReference type="PROSITE" id="PS00675">
    <property type="entry name" value="SIGMA54_INTERACT_1"/>
    <property type="match status" value="1"/>
</dbReference>
<dbReference type="RefSeq" id="WP_317973432.1">
    <property type="nucleotide sequence ID" value="NZ_BTFW01000001.1"/>
</dbReference>
<dbReference type="InterPro" id="IPR003593">
    <property type="entry name" value="AAA+_ATPase"/>
</dbReference>
<dbReference type="PROSITE" id="PS00676">
    <property type="entry name" value="SIGMA54_INTERACT_2"/>
    <property type="match status" value="1"/>
</dbReference>
<evidence type="ECO:0000256" key="4">
    <source>
        <dbReference type="ARBA" id="ARBA00023015"/>
    </source>
</evidence>
<evidence type="ECO:0000313" key="10">
    <source>
        <dbReference type="Proteomes" id="UP001187221"/>
    </source>
</evidence>
<keyword evidence="5" id="KW-0238">DNA-binding</keyword>
<evidence type="ECO:0000259" key="8">
    <source>
        <dbReference type="PROSITE" id="PS50045"/>
    </source>
</evidence>
<dbReference type="SUPFAM" id="SSF46689">
    <property type="entry name" value="Homeodomain-like"/>
    <property type="match status" value="1"/>
</dbReference>
<dbReference type="InterPro" id="IPR025944">
    <property type="entry name" value="Sigma_54_int_dom_CS"/>
</dbReference>
<dbReference type="SUPFAM" id="SSF52540">
    <property type="entry name" value="P-loop containing nucleoside triphosphate hydrolases"/>
    <property type="match status" value="1"/>
</dbReference>
<dbReference type="CDD" id="cd00009">
    <property type="entry name" value="AAA"/>
    <property type="match status" value="1"/>
</dbReference>
<dbReference type="Gene3D" id="3.40.50.300">
    <property type="entry name" value="P-loop containing nucleotide triphosphate hydrolases"/>
    <property type="match status" value="1"/>
</dbReference>
<evidence type="ECO:0000256" key="6">
    <source>
        <dbReference type="ARBA" id="ARBA00023159"/>
    </source>
</evidence>
<evidence type="ECO:0000256" key="1">
    <source>
        <dbReference type="ARBA" id="ARBA00022741"/>
    </source>
</evidence>
<dbReference type="Gene3D" id="1.10.8.60">
    <property type="match status" value="1"/>
</dbReference>
<evidence type="ECO:0000256" key="3">
    <source>
        <dbReference type="ARBA" id="ARBA00023012"/>
    </source>
</evidence>
<organism evidence="9 10">
    <name type="scientific">Novosphingobium pituita</name>
    <dbReference type="NCBI Taxonomy" id="3056842"/>
    <lineage>
        <taxon>Bacteria</taxon>
        <taxon>Pseudomonadati</taxon>
        <taxon>Pseudomonadota</taxon>
        <taxon>Alphaproteobacteria</taxon>
        <taxon>Sphingomonadales</taxon>
        <taxon>Sphingomonadaceae</taxon>
        <taxon>Novosphingobium</taxon>
    </lineage>
</organism>
<dbReference type="InterPro" id="IPR009057">
    <property type="entry name" value="Homeodomain-like_sf"/>
</dbReference>
<dbReference type="EMBL" id="BTFW01000001">
    <property type="protein sequence ID" value="GMM59575.1"/>
    <property type="molecule type" value="Genomic_DNA"/>
</dbReference>
<dbReference type="PANTHER" id="PTHR32071">
    <property type="entry name" value="TRANSCRIPTIONAL REGULATORY PROTEIN"/>
    <property type="match status" value="1"/>
</dbReference>
<keyword evidence="4" id="KW-0805">Transcription regulation</keyword>
<feature type="domain" description="Sigma-54 factor interaction" evidence="8">
    <location>
        <begin position="330"/>
        <end position="560"/>
    </location>
</feature>
<dbReference type="Proteomes" id="UP001187221">
    <property type="component" value="Unassembled WGS sequence"/>
</dbReference>
<accession>A0ABQ6P2W5</accession>
<dbReference type="InterPro" id="IPR058031">
    <property type="entry name" value="AAA_lid_NorR"/>
</dbReference>
<dbReference type="InterPro" id="IPR002197">
    <property type="entry name" value="HTH_Fis"/>
</dbReference>
<dbReference type="PANTHER" id="PTHR32071:SF77">
    <property type="entry name" value="TRANSCRIPTIONAL REGULATORY PROTEIN"/>
    <property type="match status" value="1"/>
</dbReference>
<keyword evidence="3" id="KW-0902">Two-component regulatory system</keyword>
<keyword evidence="2" id="KW-0067">ATP-binding</keyword>
<comment type="caution">
    <text evidence="9">The sequence shown here is derived from an EMBL/GenBank/DDBJ whole genome shotgun (WGS) entry which is preliminary data.</text>
</comment>
<protein>
    <submittedName>
        <fullName evidence="9">Sigma-54-dependent Fis family transcriptional regulator</fullName>
    </submittedName>
</protein>
<evidence type="ECO:0000256" key="7">
    <source>
        <dbReference type="ARBA" id="ARBA00023163"/>
    </source>
</evidence>
<dbReference type="InterPro" id="IPR025943">
    <property type="entry name" value="Sigma_54_int_dom_ATP-bd_2"/>
</dbReference>
<dbReference type="InterPro" id="IPR027417">
    <property type="entry name" value="P-loop_NTPase"/>
</dbReference>
<dbReference type="Gene3D" id="1.10.10.60">
    <property type="entry name" value="Homeodomain-like"/>
    <property type="match status" value="1"/>
</dbReference>
<dbReference type="InterPro" id="IPR002078">
    <property type="entry name" value="Sigma_54_int"/>
</dbReference>
<reference evidence="9 10" key="1">
    <citation type="submission" date="2023-06" db="EMBL/GenBank/DDBJ databases">
        <title>Draft genome sequence of Novosphingobium sp. strain IK01.</title>
        <authorList>
            <person name="Hatamoto M."/>
            <person name="Ikarashi T."/>
            <person name="Yamaguchi T."/>
        </authorList>
    </citation>
    <scope>NUCLEOTIDE SEQUENCE [LARGE SCALE GENOMIC DNA]</scope>
    <source>
        <strain evidence="9 10">IK01</strain>
    </source>
</reference>
<dbReference type="PROSITE" id="PS00688">
    <property type="entry name" value="SIGMA54_INTERACT_3"/>
    <property type="match status" value="1"/>
</dbReference>